<dbReference type="Pfam" id="PF19649">
    <property type="entry name" value="DUF6152"/>
    <property type="match status" value="1"/>
</dbReference>
<evidence type="ECO:0008006" key="3">
    <source>
        <dbReference type="Google" id="ProtNLM"/>
    </source>
</evidence>
<reference evidence="1 2" key="1">
    <citation type="submission" date="2019-12" db="EMBL/GenBank/DDBJ databases">
        <authorList>
            <person name="Li M."/>
        </authorList>
    </citation>
    <scope>NUCLEOTIDE SEQUENCE [LARGE SCALE GENOMIC DNA]</scope>
    <source>
        <strain evidence="1 2">GBMRC 2046</strain>
    </source>
</reference>
<gene>
    <name evidence="1" type="ORF">GR183_08610</name>
</gene>
<accession>A0A7X3S7N0</accession>
<dbReference type="AlphaFoldDB" id="A0A7X3S7N0"/>
<evidence type="ECO:0000313" key="1">
    <source>
        <dbReference type="EMBL" id="MXN64966.1"/>
    </source>
</evidence>
<evidence type="ECO:0000313" key="2">
    <source>
        <dbReference type="Proteomes" id="UP000433101"/>
    </source>
</evidence>
<keyword evidence="2" id="KW-1185">Reference proteome</keyword>
<name>A0A7X3S7N0_9HYPH</name>
<dbReference type="InterPro" id="IPR046150">
    <property type="entry name" value="DUF6152"/>
</dbReference>
<organism evidence="1 2">
    <name type="scientific">Stappia sediminis</name>
    <dbReference type="NCBI Taxonomy" id="2692190"/>
    <lineage>
        <taxon>Bacteria</taxon>
        <taxon>Pseudomonadati</taxon>
        <taxon>Pseudomonadota</taxon>
        <taxon>Alphaproteobacteria</taxon>
        <taxon>Hyphomicrobiales</taxon>
        <taxon>Stappiaceae</taxon>
        <taxon>Stappia</taxon>
    </lineage>
</organism>
<dbReference type="EMBL" id="WUMV01000003">
    <property type="protein sequence ID" value="MXN64966.1"/>
    <property type="molecule type" value="Genomic_DNA"/>
</dbReference>
<dbReference type="Proteomes" id="UP000433101">
    <property type="component" value="Unassembled WGS sequence"/>
</dbReference>
<comment type="caution">
    <text evidence="1">The sequence shown here is derived from an EMBL/GenBank/DDBJ whole genome shotgun (WGS) entry which is preliminary data.</text>
</comment>
<proteinExistence type="predicted"/>
<sequence length="117" mass="12862">MFLLGAGASFLTLPALAHHGWRWAEDGQFELTGLIREIYIGPPHGILEVDVDGVMWRVELGPPSRMRGAGLEEGTLNAGQEVLASGHRSKDRSENRMKAERITVAGITYDMYPNRSG</sequence>
<protein>
    <recommendedName>
        <fullName evidence="3">DUF5666 domain-containing protein</fullName>
    </recommendedName>
</protein>